<dbReference type="EMBL" id="HG670684">
    <property type="protein sequence ID" value="CDI77548.1"/>
    <property type="molecule type" value="Genomic_DNA"/>
</dbReference>
<dbReference type="AlphaFoldDB" id="U6GE12"/>
<dbReference type="SUPFAM" id="SSF53067">
    <property type="entry name" value="Actin-like ATPase domain"/>
    <property type="match status" value="2"/>
</dbReference>
<evidence type="ECO:0000256" key="1">
    <source>
        <dbReference type="ARBA" id="ARBA00049360"/>
    </source>
</evidence>
<reference evidence="4" key="1">
    <citation type="submission" date="2013-10" db="EMBL/GenBank/DDBJ databases">
        <title>Genomic analysis of the causative agents of coccidiosis in chickens.</title>
        <authorList>
            <person name="Reid A.J."/>
            <person name="Blake D."/>
            <person name="Billington K."/>
            <person name="Browne H."/>
            <person name="Dunn M."/>
            <person name="Hung S."/>
            <person name="Kawahara F."/>
            <person name="Miranda-Saavedra D."/>
            <person name="Mourier T."/>
            <person name="Nagra H."/>
            <person name="Otto T.D."/>
            <person name="Rawlings N."/>
            <person name="Sanchez A."/>
            <person name="Sanders M."/>
            <person name="Subramaniam C."/>
            <person name="Tay Y."/>
            <person name="Dear P."/>
            <person name="Doerig C."/>
            <person name="Gruber A."/>
            <person name="Parkinson J."/>
            <person name="Shirley M."/>
            <person name="Wan K.L."/>
            <person name="Berriman M."/>
            <person name="Tomley F."/>
            <person name="Pain A."/>
        </authorList>
    </citation>
    <scope>NUCLEOTIDE SEQUENCE</scope>
    <source>
        <strain evidence="4">Houghton</strain>
    </source>
</reference>
<keyword evidence="5" id="KW-1185">Reference proteome</keyword>
<dbReference type="OMA" id="NIHETTY"/>
<dbReference type="InterPro" id="IPR043129">
    <property type="entry name" value="ATPase_NBD"/>
</dbReference>
<keyword evidence="3" id="KW-0732">Signal</keyword>
<dbReference type="PANTHER" id="PTHR11937">
    <property type="entry name" value="ACTIN"/>
    <property type="match status" value="1"/>
</dbReference>
<dbReference type="RefSeq" id="XP_013252109.1">
    <property type="nucleotide sequence ID" value="XM_013396655.1"/>
</dbReference>
<evidence type="ECO:0000256" key="2">
    <source>
        <dbReference type="RuleBase" id="RU000487"/>
    </source>
</evidence>
<organism evidence="4 5">
    <name type="scientific">Eimeria acervulina</name>
    <name type="common">Coccidian parasite</name>
    <dbReference type="NCBI Taxonomy" id="5801"/>
    <lineage>
        <taxon>Eukaryota</taxon>
        <taxon>Sar</taxon>
        <taxon>Alveolata</taxon>
        <taxon>Apicomplexa</taxon>
        <taxon>Conoidasida</taxon>
        <taxon>Coccidia</taxon>
        <taxon>Eucoccidiorida</taxon>
        <taxon>Eimeriorina</taxon>
        <taxon>Eimeriidae</taxon>
        <taxon>Eimeria</taxon>
    </lineage>
</organism>
<dbReference type="SMART" id="SM00268">
    <property type="entry name" value="ACTIN"/>
    <property type="match status" value="1"/>
</dbReference>
<dbReference type="InterPro" id="IPR004000">
    <property type="entry name" value="Actin"/>
</dbReference>
<dbReference type="Gene3D" id="3.90.640.10">
    <property type="entry name" value="Actin, Chain A, domain 4"/>
    <property type="match status" value="1"/>
</dbReference>
<dbReference type="Gene3D" id="3.30.420.40">
    <property type="match status" value="2"/>
</dbReference>
<comment type="similarity">
    <text evidence="2">Belongs to the actin family.</text>
</comment>
<gene>
    <name evidence="4" type="ORF">EAH_00025160</name>
</gene>
<sequence>MKFVVVWTIKTCIMAYVWQHVYDSLQLDVSVHPALLTEPPNCSYKHREKLAETFLEGFNAPEVCLSVTGLMAIYGTGKTTGLVVDIGEGVTQCVPVFDGYLEASSLKRSDFGGEELQMYLQKILCDMGYQMTTRDDYEHVRVIKETLCFCSLDPACTEITLGPERFYPAEALFNPQLCGRDNPSLTDLVWSSVRACPIENRKSLVANVILCGGSTLFPGFPER</sequence>
<dbReference type="GeneID" id="25270586"/>
<protein>
    <submittedName>
        <fullName evidence="4">Actin, putative</fullName>
    </submittedName>
</protein>
<dbReference type="PRINTS" id="PR00190">
    <property type="entry name" value="ACTIN"/>
</dbReference>
<name>U6GE12_EIMAC</name>
<evidence type="ECO:0000256" key="3">
    <source>
        <dbReference type="SAM" id="SignalP"/>
    </source>
</evidence>
<dbReference type="Proteomes" id="UP000018050">
    <property type="component" value="Unassembled WGS sequence"/>
</dbReference>
<accession>U6GE12</accession>
<dbReference type="VEuPathDB" id="ToxoDB:EAH_00025160"/>
<dbReference type="OrthoDB" id="5132116at2759"/>
<proteinExistence type="inferred from homology"/>
<evidence type="ECO:0000313" key="5">
    <source>
        <dbReference type="Proteomes" id="UP000018050"/>
    </source>
</evidence>
<comment type="catalytic activity">
    <reaction evidence="1">
        <text>ATP + H2O = ADP + phosphate + H(+)</text>
        <dbReference type="Rhea" id="RHEA:13065"/>
        <dbReference type="ChEBI" id="CHEBI:15377"/>
        <dbReference type="ChEBI" id="CHEBI:15378"/>
        <dbReference type="ChEBI" id="CHEBI:30616"/>
        <dbReference type="ChEBI" id="CHEBI:43474"/>
        <dbReference type="ChEBI" id="CHEBI:456216"/>
    </reaction>
</comment>
<reference evidence="4" key="2">
    <citation type="submission" date="2013-10" db="EMBL/GenBank/DDBJ databases">
        <authorList>
            <person name="Aslett M."/>
        </authorList>
    </citation>
    <scope>NUCLEOTIDE SEQUENCE</scope>
    <source>
        <strain evidence="4">Houghton</strain>
    </source>
</reference>
<feature type="chain" id="PRO_5004669722" evidence="3">
    <location>
        <begin position="20"/>
        <end position="223"/>
    </location>
</feature>
<evidence type="ECO:0000313" key="4">
    <source>
        <dbReference type="EMBL" id="CDI77548.1"/>
    </source>
</evidence>
<feature type="signal peptide" evidence="3">
    <location>
        <begin position="1"/>
        <end position="19"/>
    </location>
</feature>
<dbReference type="Pfam" id="PF00022">
    <property type="entry name" value="Actin"/>
    <property type="match status" value="2"/>
</dbReference>